<name>A0ABY4PM40_9ACTN</name>
<organism evidence="2 3">
    <name type="scientific">Streptomyces durmitorensis</name>
    <dbReference type="NCBI Taxonomy" id="319947"/>
    <lineage>
        <taxon>Bacteria</taxon>
        <taxon>Bacillati</taxon>
        <taxon>Actinomycetota</taxon>
        <taxon>Actinomycetes</taxon>
        <taxon>Kitasatosporales</taxon>
        <taxon>Streptomycetaceae</taxon>
        <taxon>Streptomyces</taxon>
    </lineage>
</organism>
<dbReference type="Proteomes" id="UP000829992">
    <property type="component" value="Chromosome"/>
</dbReference>
<sequence>MTKPAPAPNAEQFQACAAALRRAMVPAVQRMADQAKALHTAMMPTADRYECNPAPLTAGPSEPGSCHCACGTHPEFPGTCRGYAEPGHTIVANSPTTGPRHVPLCRNCHDIRMGLAPQRTPDLEAVTETCTCHCRANHPGRPGICEAASEDGVTIDGKPACLECADADADAGRGRSDSQGQQPARPLRPLRPSAE</sequence>
<reference evidence="2 3" key="1">
    <citation type="submission" date="2022-05" db="EMBL/GenBank/DDBJ databases">
        <authorList>
            <person name="Zhou X."/>
            <person name="Li K."/>
            <person name="Man Y."/>
        </authorList>
    </citation>
    <scope>NUCLEOTIDE SEQUENCE [LARGE SCALE GENOMIC DNA]</scope>
    <source>
        <strain evidence="2 3">MS405</strain>
    </source>
</reference>
<keyword evidence="3" id="KW-1185">Reference proteome</keyword>
<dbReference type="RefSeq" id="WP_249585526.1">
    <property type="nucleotide sequence ID" value="NZ_BAAAQL010000045.1"/>
</dbReference>
<evidence type="ECO:0000256" key="1">
    <source>
        <dbReference type="SAM" id="MobiDB-lite"/>
    </source>
</evidence>
<feature type="region of interest" description="Disordered" evidence="1">
    <location>
        <begin position="169"/>
        <end position="195"/>
    </location>
</feature>
<proteinExistence type="predicted"/>
<evidence type="ECO:0000313" key="3">
    <source>
        <dbReference type="Proteomes" id="UP000829992"/>
    </source>
</evidence>
<gene>
    <name evidence="2" type="ORF">M4V62_02465</name>
</gene>
<protein>
    <submittedName>
        <fullName evidence="2">Uncharacterized protein</fullName>
    </submittedName>
</protein>
<evidence type="ECO:0000313" key="2">
    <source>
        <dbReference type="EMBL" id="UQT54028.1"/>
    </source>
</evidence>
<accession>A0ABY4PM40</accession>
<feature type="compositionally biased region" description="Low complexity" evidence="1">
    <location>
        <begin position="185"/>
        <end position="195"/>
    </location>
</feature>
<dbReference type="EMBL" id="CP097289">
    <property type="protein sequence ID" value="UQT54028.1"/>
    <property type="molecule type" value="Genomic_DNA"/>
</dbReference>